<organism evidence="1 2">
    <name type="scientific">Melastoma candidum</name>
    <dbReference type="NCBI Taxonomy" id="119954"/>
    <lineage>
        <taxon>Eukaryota</taxon>
        <taxon>Viridiplantae</taxon>
        <taxon>Streptophyta</taxon>
        <taxon>Embryophyta</taxon>
        <taxon>Tracheophyta</taxon>
        <taxon>Spermatophyta</taxon>
        <taxon>Magnoliopsida</taxon>
        <taxon>eudicotyledons</taxon>
        <taxon>Gunneridae</taxon>
        <taxon>Pentapetalae</taxon>
        <taxon>rosids</taxon>
        <taxon>malvids</taxon>
        <taxon>Myrtales</taxon>
        <taxon>Melastomataceae</taxon>
        <taxon>Melastomatoideae</taxon>
        <taxon>Melastomateae</taxon>
        <taxon>Melastoma</taxon>
    </lineage>
</organism>
<evidence type="ECO:0000313" key="1">
    <source>
        <dbReference type="EMBL" id="KAI4385671.1"/>
    </source>
</evidence>
<evidence type="ECO:0000313" key="2">
    <source>
        <dbReference type="Proteomes" id="UP001057402"/>
    </source>
</evidence>
<comment type="caution">
    <text evidence="1">The sequence shown here is derived from an EMBL/GenBank/DDBJ whole genome shotgun (WGS) entry which is preliminary data.</text>
</comment>
<gene>
    <name evidence="1" type="ORF">MLD38_003668</name>
</gene>
<protein>
    <submittedName>
        <fullName evidence="1">Uncharacterized protein</fullName>
    </submittedName>
</protein>
<dbReference type="Proteomes" id="UP001057402">
    <property type="component" value="Chromosome 2"/>
</dbReference>
<dbReference type="EMBL" id="CM042881">
    <property type="protein sequence ID" value="KAI4385671.1"/>
    <property type="molecule type" value="Genomic_DNA"/>
</dbReference>
<proteinExistence type="predicted"/>
<keyword evidence="2" id="KW-1185">Reference proteome</keyword>
<name>A0ACB9S6H8_9MYRT</name>
<sequence>MVKGRQGERVRLYVRGTILGYKRIAKDSLVVEFSIDLCASRLTLRWHETSAIGLVKVKGVENLSPVFCNGHASPDVYFRNAVWVNGFGSLVRRIEQ</sequence>
<reference evidence="2" key="1">
    <citation type="journal article" date="2023" name="Front. Plant Sci.">
        <title>Chromosomal-level genome assembly of Melastoma candidum provides insights into trichome evolution.</title>
        <authorList>
            <person name="Zhong Y."/>
            <person name="Wu W."/>
            <person name="Sun C."/>
            <person name="Zou P."/>
            <person name="Liu Y."/>
            <person name="Dai S."/>
            <person name="Zhou R."/>
        </authorList>
    </citation>
    <scope>NUCLEOTIDE SEQUENCE [LARGE SCALE GENOMIC DNA]</scope>
</reference>
<accession>A0ACB9S6H8</accession>